<reference evidence="2" key="1">
    <citation type="submission" date="2021-04" db="EMBL/GenBank/DDBJ databases">
        <title>The complete genome sequence of Caulobacter sp. S6.</title>
        <authorList>
            <person name="Tang Y."/>
            <person name="Ouyang W."/>
            <person name="Liu Q."/>
            <person name="Huang B."/>
            <person name="Guo Z."/>
            <person name="Lei P."/>
        </authorList>
    </citation>
    <scope>NUCLEOTIDE SEQUENCE</scope>
    <source>
        <strain evidence="2">S6</strain>
    </source>
</reference>
<feature type="region of interest" description="Disordered" evidence="1">
    <location>
        <begin position="1"/>
        <end position="28"/>
    </location>
</feature>
<dbReference type="Proteomes" id="UP000676409">
    <property type="component" value="Chromosome"/>
</dbReference>
<gene>
    <name evidence="2" type="ORF">KCG34_08375</name>
</gene>
<dbReference type="KEGG" id="caul:KCG34_08375"/>
<accession>A0A975G3G5</accession>
<dbReference type="EMBL" id="CP073078">
    <property type="protein sequence ID" value="QUD89872.1"/>
    <property type="molecule type" value="Genomic_DNA"/>
</dbReference>
<proteinExistence type="predicted"/>
<evidence type="ECO:0000256" key="1">
    <source>
        <dbReference type="SAM" id="MobiDB-lite"/>
    </source>
</evidence>
<dbReference type="AlphaFoldDB" id="A0A975G3G5"/>
<organism evidence="2 3">
    <name type="scientific">Phenylobacterium montanum</name>
    <dbReference type="NCBI Taxonomy" id="2823693"/>
    <lineage>
        <taxon>Bacteria</taxon>
        <taxon>Pseudomonadati</taxon>
        <taxon>Pseudomonadota</taxon>
        <taxon>Alphaproteobacteria</taxon>
        <taxon>Caulobacterales</taxon>
        <taxon>Caulobacteraceae</taxon>
        <taxon>Phenylobacterium</taxon>
    </lineage>
</organism>
<evidence type="ECO:0000313" key="3">
    <source>
        <dbReference type="Proteomes" id="UP000676409"/>
    </source>
</evidence>
<evidence type="ECO:0000313" key="2">
    <source>
        <dbReference type="EMBL" id="QUD89872.1"/>
    </source>
</evidence>
<protein>
    <submittedName>
        <fullName evidence="2">Uncharacterized protein</fullName>
    </submittedName>
</protein>
<sequence length="61" mass="6915">MPGPSKNKLKLQFPTRPPQLSLADSAEGADHPLTELARLLARRAARRCYQDQLQERRSKDS</sequence>
<dbReference type="RefSeq" id="WP_211939923.1">
    <property type="nucleotide sequence ID" value="NZ_CP073078.1"/>
</dbReference>
<name>A0A975G3G5_9CAUL</name>
<keyword evidence="3" id="KW-1185">Reference proteome</keyword>